<name>A0A183LFW0_9TREM</name>
<gene>
    <name evidence="1" type="ORF">SMRZ_LOCUS2685</name>
</gene>
<dbReference type="Proteomes" id="UP000277204">
    <property type="component" value="Unassembled WGS sequence"/>
</dbReference>
<sequence>MKDLRAKKRAAYLQITIYLEVAKMRLKLKNYWTTGETALQRFNTAFLRRTDKLNNRLQVLQHLLKQHQTTMDNNWKRIKDALTPEFKQVLGRNKHHHKEQIFIDTLDRIQERKNKEITISNNREIQGID</sequence>
<accession>A0A183LFW0</accession>
<evidence type="ECO:0000313" key="1">
    <source>
        <dbReference type="EMBL" id="VDO55705.1"/>
    </source>
</evidence>
<reference evidence="1 2" key="1">
    <citation type="submission" date="2018-11" db="EMBL/GenBank/DDBJ databases">
        <authorList>
            <consortium name="Pathogen Informatics"/>
        </authorList>
    </citation>
    <scope>NUCLEOTIDE SEQUENCE [LARGE SCALE GENOMIC DNA]</scope>
    <source>
        <strain evidence="1 2">Zambia</strain>
    </source>
</reference>
<dbReference type="EMBL" id="UZAI01000698">
    <property type="protein sequence ID" value="VDO55705.1"/>
    <property type="molecule type" value="Genomic_DNA"/>
</dbReference>
<evidence type="ECO:0000313" key="2">
    <source>
        <dbReference type="Proteomes" id="UP000277204"/>
    </source>
</evidence>
<organism evidence="1 2">
    <name type="scientific">Schistosoma margrebowiei</name>
    <dbReference type="NCBI Taxonomy" id="48269"/>
    <lineage>
        <taxon>Eukaryota</taxon>
        <taxon>Metazoa</taxon>
        <taxon>Spiralia</taxon>
        <taxon>Lophotrochozoa</taxon>
        <taxon>Platyhelminthes</taxon>
        <taxon>Trematoda</taxon>
        <taxon>Digenea</taxon>
        <taxon>Strigeidida</taxon>
        <taxon>Schistosomatoidea</taxon>
        <taxon>Schistosomatidae</taxon>
        <taxon>Schistosoma</taxon>
    </lineage>
</organism>
<dbReference type="AlphaFoldDB" id="A0A183LFW0"/>
<keyword evidence="2" id="KW-1185">Reference proteome</keyword>
<dbReference type="STRING" id="48269.A0A183LFW0"/>
<protein>
    <submittedName>
        <fullName evidence="1">Uncharacterized protein</fullName>
    </submittedName>
</protein>
<proteinExistence type="predicted"/>